<evidence type="ECO:0000259" key="9">
    <source>
        <dbReference type="PROSITE" id="PS50263"/>
    </source>
</evidence>
<gene>
    <name evidence="10" type="ORF">UFOPK2967_00467</name>
    <name evidence="11" type="ORF">UFOPK3587_00201</name>
    <name evidence="12" type="ORF">UFOPK3984_00163</name>
    <name evidence="13" type="ORF">UFOPK4114_00090</name>
</gene>
<evidence type="ECO:0000256" key="7">
    <source>
        <dbReference type="ARBA" id="ARBA00023315"/>
    </source>
</evidence>
<protein>
    <submittedName>
        <fullName evidence="12">Unannotated protein</fullName>
    </submittedName>
</protein>
<feature type="transmembrane region" description="Helical" evidence="8">
    <location>
        <begin position="450"/>
        <end position="469"/>
    </location>
</feature>
<dbReference type="Gene3D" id="3.60.110.10">
    <property type="entry name" value="Carbon-nitrogen hydrolase"/>
    <property type="match status" value="1"/>
</dbReference>
<keyword evidence="5 8" id="KW-1133">Transmembrane helix</keyword>
<name>A0A6J7MC01_9ZZZZ</name>
<evidence type="ECO:0000256" key="1">
    <source>
        <dbReference type="ARBA" id="ARBA00004651"/>
    </source>
</evidence>
<feature type="transmembrane region" description="Helical" evidence="8">
    <location>
        <begin position="70"/>
        <end position="91"/>
    </location>
</feature>
<keyword evidence="6 8" id="KW-0472">Membrane</keyword>
<dbReference type="Pfam" id="PF20154">
    <property type="entry name" value="LNT_N"/>
    <property type="match status" value="1"/>
</dbReference>
<dbReference type="GO" id="GO:0016410">
    <property type="term" value="F:N-acyltransferase activity"/>
    <property type="evidence" value="ECO:0007669"/>
    <property type="project" value="InterPro"/>
</dbReference>
<keyword evidence="2" id="KW-1003">Cell membrane</keyword>
<dbReference type="EMBL" id="CAFBOP010000003">
    <property type="protein sequence ID" value="CAB4977305.1"/>
    <property type="molecule type" value="Genomic_DNA"/>
</dbReference>
<evidence type="ECO:0000313" key="13">
    <source>
        <dbReference type="EMBL" id="CAB5008219.1"/>
    </source>
</evidence>
<keyword evidence="7" id="KW-0012">Acyltransferase</keyword>
<evidence type="ECO:0000313" key="12">
    <source>
        <dbReference type="EMBL" id="CAB4977305.1"/>
    </source>
</evidence>
<keyword evidence="4 8" id="KW-0812">Transmembrane</keyword>
<evidence type="ECO:0000313" key="10">
    <source>
        <dbReference type="EMBL" id="CAB4783576.1"/>
    </source>
</evidence>
<dbReference type="InterPro" id="IPR004563">
    <property type="entry name" value="Apolipo_AcylTrfase"/>
</dbReference>
<feature type="transmembrane region" description="Helical" evidence="8">
    <location>
        <begin position="98"/>
        <end position="117"/>
    </location>
</feature>
<dbReference type="NCBIfam" id="TIGR00546">
    <property type="entry name" value="lnt"/>
    <property type="match status" value="1"/>
</dbReference>
<evidence type="ECO:0000256" key="6">
    <source>
        <dbReference type="ARBA" id="ARBA00023136"/>
    </source>
</evidence>
<comment type="subcellular location">
    <subcellularLocation>
        <location evidence="1">Cell membrane</location>
        <topology evidence="1">Multi-pass membrane protein</topology>
    </subcellularLocation>
</comment>
<reference evidence="12" key="1">
    <citation type="submission" date="2020-05" db="EMBL/GenBank/DDBJ databases">
        <authorList>
            <person name="Chiriac C."/>
            <person name="Salcher M."/>
            <person name="Ghai R."/>
            <person name="Kavagutti S V."/>
        </authorList>
    </citation>
    <scope>NUCLEOTIDE SEQUENCE</scope>
</reference>
<dbReference type="EMBL" id="CAFBPP010000001">
    <property type="protein sequence ID" value="CAB5008219.1"/>
    <property type="molecule type" value="Genomic_DNA"/>
</dbReference>
<dbReference type="SUPFAM" id="SSF56317">
    <property type="entry name" value="Carbon-nitrogen hydrolase"/>
    <property type="match status" value="1"/>
</dbReference>
<dbReference type="EMBL" id="CAFBMN010000005">
    <property type="protein sequence ID" value="CAB4896111.1"/>
    <property type="molecule type" value="Genomic_DNA"/>
</dbReference>
<evidence type="ECO:0000256" key="8">
    <source>
        <dbReference type="SAM" id="Phobius"/>
    </source>
</evidence>
<feature type="transmembrane region" description="Helical" evidence="8">
    <location>
        <begin position="137"/>
        <end position="157"/>
    </location>
</feature>
<evidence type="ECO:0000256" key="4">
    <source>
        <dbReference type="ARBA" id="ARBA00022692"/>
    </source>
</evidence>
<feature type="transmembrane region" description="Helical" evidence="8">
    <location>
        <begin position="20"/>
        <end position="37"/>
    </location>
</feature>
<evidence type="ECO:0000256" key="2">
    <source>
        <dbReference type="ARBA" id="ARBA00022475"/>
    </source>
</evidence>
<dbReference type="InterPro" id="IPR036526">
    <property type="entry name" value="C-N_Hydrolase_sf"/>
</dbReference>
<dbReference type="HAMAP" id="MF_01148">
    <property type="entry name" value="Lnt"/>
    <property type="match status" value="1"/>
</dbReference>
<dbReference type="PROSITE" id="PS50263">
    <property type="entry name" value="CN_HYDROLASE"/>
    <property type="match status" value="1"/>
</dbReference>
<evidence type="ECO:0000256" key="3">
    <source>
        <dbReference type="ARBA" id="ARBA00022679"/>
    </source>
</evidence>
<dbReference type="CDD" id="cd07571">
    <property type="entry name" value="ALP_N-acyl_transferase"/>
    <property type="match status" value="1"/>
</dbReference>
<proteinExistence type="inferred from homology"/>
<dbReference type="Pfam" id="PF00795">
    <property type="entry name" value="CN_hydrolase"/>
    <property type="match status" value="1"/>
</dbReference>
<dbReference type="InterPro" id="IPR003010">
    <property type="entry name" value="C-N_Hydrolase"/>
</dbReference>
<dbReference type="GO" id="GO:0005886">
    <property type="term" value="C:plasma membrane"/>
    <property type="evidence" value="ECO:0007669"/>
    <property type="project" value="UniProtKB-SubCell"/>
</dbReference>
<evidence type="ECO:0000256" key="5">
    <source>
        <dbReference type="ARBA" id="ARBA00022989"/>
    </source>
</evidence>
<organism evidence="12">
    <name type="scientific">freshwater metagenome</name>
    <dbReference type="NCBI Taxonomy" id="449393"/>
    <lineage>
        <taxon>unclassified sequences</taxon>
        <taxon>metagenomes</taxon>
        <taxon>ecological metagenomes</taxon>
    </lineage>
</organism>
<accession>A0A6J7MC01</accession>
<evidence type="ECO:0000313" key="11">
    <source>
        <dbReference type="EMBL" id="CAB4896111.1"/>
    </source>
</evidence>
<dbReference type="PANTHER" id="PTHR38686:SF1">
    <property type="entry name" value="APOLIPOPROTEIN N-ACYLTRANSFERASE"/>
    <property type="match status" value="1"/>
</dbReference>
<dbReference type="InterPro" id="IPR045378">
    <property type="entry name" value="LNT_N"/>
</dbReference>
<feature type="domain" description="CN hydrolase" evidence="9">
    <location>
        <begin position="194"/>
        <end position="440"/>
    </location>
</feature>
<feature type="transmembrane region" description="Helical" evidence="8">
    <location>
        <begin position="169"/>
        <end position="188"/>
    </location>
</feature>
<feature type="transmembrane region" description="Helical" evidence="8">
    <location>
        <begin position="46"/>
        <end position="64"/>
    </location>
</feature>
<sequence>MVIAYIVAGALLYSGGYAPISMWFLPAIGIAFFVAVLQKESLLRRLLYIFLFGIIANGVILHWTSTYVGAVPWLLLTTLETTFLLPLALIFPLQKWRYFAFPSVWVLMEFFESRFPFGGFGWTRIGFSQADSPYKSIASVAGVAGLSFVTVLLALVFHFLTRRKYRTSLTIFGFTSLTVLISMALLPMQGPRTINVLAIQGGVPKLGLEFNARAAQVFHNHLNETYLALKNGKVKPDLIVWPENAVDVDPFTNADVRNAIDVLVSNENIPIILGAVKTFGSHYQNVSILWDPHTGPSSIYIKNHLTPFGEYIPLRSWAKNFSPLVNDVTDFSPGREIQIHRIAGVHVGPVICFDLIDDQLLRKTAIRSDILAVQTNNATFGTSPQSKQQLAIARVRAIEHQKSIVSISTSGVSAFIDNLGNIEQETDLNTSAAIGAKISLQNGTSISDRLGNRVEAVLIFIPTLLWFIVRRMRAK</sequence>
<dbReference type="EMBL" id="CAFAAC010000019">
    <property type="protein sequence ID" value="CAB4783576.1"/>
    <property type="molecule type" value="Genomic_DNA"/>
</dbReference>
<dbReference type="AlphaFoldDB" id="A0A6J7MC01"/>
<dbReference type="GO" id="GO:0042158">
    <property type="term" value="P:lipoprotein biosynthetic process"/>
    <property type="evidence" value="ECO:0007669"/>
    <property type="project" value="InterPro"/>
</dbReference>
<keyword evidence="3" id="KW-0808">Transferase</keyword>
<dbReference type="PANTHER" id="PTHR38686">
    <property type="entry name" value="APOLIPOPROTEIN N-ACYLTRANSFERASE"/>
    <property type="match status" value="1"/>
</dbReference>